<feature type="region of interest" description="Disordered" evidence="1">
    <location>
        <begin position="1"/>
        <end position="63"/>
    </location>
</feature>
<dbReference type="EMBL" id="BSQG01000001">
    <property type="protein sequence ID" value="GLU46611.1"/>
    <property type="molecule type" value="Genomic_DNA"/>
</dbReference>
<gene>
    <name evidence="2" type="ORF">Nans01_09620</name>
</gene>
<keyword evidence="3" id="KW-1185">Reference proteome</keyword>
<feature type="compositionally biased region" description="Polar residues" evidence="1">
    <location>
        <begin position="12"/>
        <end position="22"/>
    </location>
</feature>
<evidence type="ECO:0000313" key="3">
    <source>
        <dbReference type="Proteomes" id="UP001165092"/>
    </source>
</evidence>
<protein>
    <submittedName>
        <fullName evidence="2">Uncharacterized protein</fullName>
    </submittedName>
</protein>
<accession>A0A9W6P3V8</accession>
<evidence type="ECO:0000256" key="1">
    <source>
        <dbReference type="SAM" id="MobiDB-lite"/>
    </source>
</evidence>
<name>A0A9W6P3V8_9ACTN</name>
<dbReference type="AlphaFoldDB" id="A0A9W6P3V8"/>
<reference evidence="2" key="1">
    <citation type="submission" date="2023-02" db="EMBL/GenBank/DDBJ databases">
        <title>Nocardiopsis ansamitocini NBRC 112285.</title>
        <authorList>
            <person name="Ichikawa N."/>
            <person name="Sato H."/>
            <person name="Tonouchi N."/>
        </authorList>
    </citation>
    <scope>NUCLEOTIDE SEQUENCE</scope>
    <source>
        <strain evidence="2">NBRC 112285</strain>
    </source>
</reference>
<organism evidence="2 3">
    <name type="scientific">Nocardiopsis ansamitocini</name>
    <dbReference type="NCBI Taxonomy" id="1670832"/>
    <lineage>
        <taxon>Bacteria</taxon>
        <taxon>Bacillati</taxon>
        <taxon>Actinomycetota</taxon>
        <taxon>Actinomycetes</taxon>
        <taxon>Streptosporangiales</taxon>
        <taxon>Nocardiopsidaceae</taxon>
        <taxon>Nocardiopsis</taxon>
    </lineage>
</organism>
<sequence length="102" mass="10923">MWTAASDWLTPNPATVTASASTPGGRRCGSWARSPATAEPTTKGRRADSHRRTRQVCAPGPGRVRTLRQMSGWASGPGTVFLAVREDDRKVSSRARGGTQED</sequence>
<comment type="caution">
    <text evidence="2">The sequence shown here is derived from an EMBL/GenBank/DDBJ whole genome shotgun (WGS) entry which is preliminary data.</text>
</comment>
<proteinExistence type="predicted"/>
<dbReference type="Proteomes" id="UP001165092">
    <property type="component" value="Unassembled WGS sequence"/>
</dbReference>
<evidence type="ECO:0000313" key="2">
    <source>
        <dbReference type="EMBL" id="GLU46611.1"/>
    </source>
</evidence>